<dbReference type="Proteomes" id="UP001201812">
    <property type="component" value="Unassembled WGS sequence"/>
</dbReference>
<protein>
    <submittedName>
        <fullName evidence="1">Uncharacterized protein</fullName>
    </submittedName>
</protein>
<reference evidence="1" key="1">
    <citation type="submission" date="2022-01" db="EMBL/GenBank/DDBJ databases">
        <title>Genome Sequence Resource for Two Populations of Ditylenchus destructor, the Migratory Endoparasitic Phytonematode.</title>
        <authorList>
            <person name="Zhang H."/>
            <person name="Lin R."/>
            <person name="Xie B."/>
        </authorList>
    </citation>
    <scope>NUCLEOTIDE SEQUENCE</scope>
    <source>
        <strain evidence="1">BazhouSP</strain>
    </source>
</reference>
<dbReference type="EMBL" id="JAKKPZ010000035">
    <property type="protein sequence ID" value="KAI1708516.1"/>
    <property type="molecule type" value="Genomic_DNA"/>
</dbReference>
<gene>
    <name evidence="1" type="ORF">DdX_11904</name>
</gene>
<proteinExistence type="predicted"/>
<comment type="caution">
    <text evidence="1">The sequence shown here is derived from an EMBL/GenBank/DDBJ whole genome shotgun (WGS) entry which is preliminary data.</text>
</comment>
<keyword evidence="2" id="KW-1185">Reference proteome</keyword>
<name>A0AAD4MZI8_9BILA</name>
<accession>A0AAD4MZI8</accession>
<organism evidence="1 2">
    <name type="scientific">Ditylenchus destructor</name>
    <dbReference type="NCBI Taxonomy" id="166010"/>
    <lineage>
        <taxon>Eukaryota</taxon>
        <taxon>Metazoa</taxon>
        <taxon>Ecdysozoa</taxon>
        <taxon>Nematoda</taxon>
        <taxon>Chromadorea</taxon>
        <taxon>Rhabditida</taxon>
        <taxon>Tylenchina</taxon>
        <taxon>Tylenchomorpha</taxon>
        <taxon>Sphaerularioidea</taxon>
        <taxon>Anguinidae</taxon>
        <taxon>Anguininae</taxon>
        <taxon>Ditylenchus</taxon>
    </lineage>
</organism>
<sequence length="83" mass="9619">MIARENDEACDECNAKVKFFDARGLPKKIETPKMLAEYLQFDSLHCRDAFCLAIRGKYDTFAQAYFDHMKNPEIDPCKVVHIC</sequence>
<evidence type="ECO:0000313" key="2">
    <source>
        <dbReference type="Proteomes" id="UP001201812"/>
    </source>
</evidence>
<evidence type="ECO:0000313" key="1">
    <source>
        <dbReference type="EMBL" id="KAI1708516.1"/>
    </source>
</evidence>
<dbReference type="AlphaFoldDB" id="A0AAD4MZI8"/>